<protein>
    <submittedName>
        <fullName evidence="4">NmrA/HSCARG family protein</fullName>
    </submittedName>
</protein>
<evidence type="ECO:0000313" key="5">
    <source>
        <dbReference type="Proteomes" id="UP001059617"/>
    </source>
</evidence>
<dbReference type="SUPFAM" id="SSF51735">
    <property type="entry name" value="NAD(P)-binding Rossmann-fold domains"/>
    <property type="match status" value="1"/>
</dbReference>
<accession>A0ABY5WAK3</accession>
<dbReference type="Gene3D" id="3.40.50.720">
    <property type="entry name" value="NAD(P)-binding Rossmann-like Domain"/>
    <property type="match status" value="1"/>
</dbReference>
<comment type="similarity">
    <text evidence="1">Belongs to the NmrA-type oxidoreductase family.</text>
</comment>
<dbReference type="InterPro" id="IPR008030">
    <property type="entry name" value="NmrA-like"/>
</dbReference>
<dbReference type="RefSeq" id="WP_259863924.1">
    <property type="nucleotide sequence ID" value="NZ_BAAAST010000095.1"/>
</dbReference>
<dbReference type="InterPro" id="IPR036291">
    <property type="entry name" value="NAD(P)-bd_dom_sf"/>
</dbReference>
<keyword evidence="2" id="KW-0521">NADP</keyword>
<organism evidence="4 5">
    <name type="scientific">Dactylosporangium fulvum</name>
    <dbReference type="NCBI Taxonomy" id="53359"/>
    <lineage>
        <taxon>Bacteria</taxon>
        <taxon>Bacillati</taxon>
        <taxon>Actinomycetota</taxon>
        <taxon>Actinomycetes</taxon>
        <taxon>Micromonosporales</taxon>
        <taxon>Micromonosporaceae</taxon>
        <taxon>Dactylosporangium</taxon>
    </lineage>
</organism>
<dbReference type="Proteomes" id="UP001059617">
    <property type="component" value="Chromosome"/>
</dbReference>
<name>A0ABY5WAK3_9ACTN</name>
<dbReference type="EMBL" id="CP073720">
    <property type="protein sequence ID" value="UWP85723.1"/>
    <property type="molecule type" value="Genomic_DNA"/>
</dbReference>
<sequence length="301" mass="32175">MDKADKPVLVVGATGKQGGAAARHLLADGWQVRALVRDTHAAPASRLAAAGARLVRGDMEDTASLAAAMRDVYGVFSVQPTVGSPSTGAAFTANDEVRWGVNVAEAAHAAHVGHFVFSSVGGADRRTGVIPRNHDSKWRIEQHIQRLGLPATVLRPVSFMENFTGGYYLRNGTLSSALKAAVPQQIIAVHDVGAFAALAFAEPDRYLGQALEIAGDELTPVRIAAAISQAIGRPLPYMQIPIEQIRERNGHAAIAHEWFNEQGYRADIPALRALYPGLMDFDTWLAREDAAAIRSIATSSN</sequence>
<reference evidence="4" key="1">
    <citation type="submission" date="2021-04" db="EMBL/GenBank/DDBJ databases">
        <authorList>
            <person name="Hartkoorn R.C."/>
            <person name="Beaudoing E."/>
            <person name="Hot D."/>
        </authorList>
    </citation>
    <scope>NUCLEOTIDE SEQUENCE</scope>
    <source>
        <strain evidence="4">NRRL B-16292</strain>
    </source>
</reference>
<dbReference type="PANTHER" id="PTHR42748:SF7">
    <property type="entry name" value="NMRA LIKE REDOX SENSOR 1-RELATED"/>
    <property type="match status" value="1"/>
</dbReference>
<dbReference type="InterPro" id="IPR051164">
    <property type="entry name" value="NmrA-like_oxidored"/>
</dbReference>
<evidence type="ECO:0000256" key="1">
    <source>
        <dbReference type="ARBA" id="ARBA00006328"/>
    </source>
</evidence>
<evidence type="ECO:0000259" key="3">
    <source>
        <dbReference type="Pfam" id="PF05368"/>
    </source>
</evidence>
<reference evidence="4" key="2">
    <citation type="submission" date="2022-09" db="EMBL/GenBank/DDBJ databases">
        <title>Biosynthetic gene clusters of Dactylosporangioum fulvum.</title>
        <authorList>
            <person name="Caradec T."/>
        </authorList>
    </citation>
    <scope>NUCLEOTIDE SEQUENCE</scope>
    <source>
        <strain evidence="4">NRRL B-16292</strain>
    </source>
</reference>
<dbReference type="Pfam" id="PF05368">
    <property type="entry name" value="NmrA"/>
    <property type="match status" value="1"/>
</dbReference>
<dbReference type="PANTHER" id="PTHR42748">
    <property type="entry name" value="NITROGEN METABOLITE REPRESSION PROTEIN NMRA FAMILY MEMBER"/>
    <property type="match status" value="1"/>
</dbReference>
<evidence type="ECO:0000313" key="4">
    <source>
        <dbReference type="EMBL" id="UWP85723.1"/>
    </source>
</evidence>
<keyword evidence="5" id="KW-1185">Reference proteome</keyword>
<dbReference type="Gene3D" id="3.90.25.10">
    <property type="entry name" value="UDP-galactose 4-epimerase, domain 1"/>
    <property type="match status" value="1"/>
</dbReference>
<proteinExistence type="inferred from homology"/>
<feature type="domain" description="NmrA-like" evidence="3">
    <location>
        <begin position="5"/>
        <end position="284"/>
    </location>
</feature>
<gene>
    <name evidence="4" type="ORF">Dfulv_16370</name>
</gene>
<dbReference type="CDD" id="cd05251">
    <property type="entry name" value="NmrA_like_SDR_a"/>
    <property type="match status" value="1"/>
</dbReference>
<evidence type="ECO:0000256" key="2">
    <source>
        <dbReference type="ARBA" id="ARBA00022857"/>
    </source>
</evidence>